<keyword evidence="1" id="KW-0472">Membrane</keyword>
<gene>
    <name evidence="2" type="ORF">IAA67_08380</name>
</gene>
<accession>A0A9D0Z7K6</accession>
<reference evidence="2" key="1">
    <citation type="submission" date="2020-10" db="EMBL/GenBank/DDBJ databases">
        <authorList>
            <person name="Gilroy R."/>
        </authorList>
    </citation>
    <scope>NUCLEOTIDE SEQUENCE</scope>
    <source>
        <strain evidence="2">ChiSjej2B20-13462</strain>
    </source>
</reference>
<dbReference type="AlphaFoldDB" id="A0A9D0Z7K6"/>
<evidence type="ECO:0000313" key="3">
    <source>
        <dbReference type="Proteomes" id="UP000886874"/>
    </source>
</evidence>
<evidence type="ECO:0000313" key="2">
    <source>
        <dbReference type="EMBL" id="HIQ70330.1"/>
    </source>
</evidence>
<keyword evidence="1" id="KW-0812">Transmembrane</keyword>
<sequence>VLLVTALLFGLSVWVRSATNLIFLGLCLLGLPLLWDGGSMLYTHGGLLSGTRMLLWLGNSVGNLLLPLAVVAAYSVAASVLAARRHGRGL</sequence>
<dbReference type="EMBL" id="DVFN01000120">
    <property type="protein sequence ID" value="HIQ70330.1"/>
    <property type="molecule type" value="Genomic_DNA"/>
</dbReference>
<evidence type="ECO:0000256" key="1">
    <source>
        <dbReference type="SAM" id="Phobius"/>
    </source>
</evidence>
<organism evidence="2 3">
    <name type="scientific">Candidatus Avoscillospira stercorigallinarum</name>
    <dbReference type="NCBI Taxonomy" id="2840708"/>
    <lineage>
        <taxon>Bacteria</taxon>
        <taxon>Bacillati</taxon>
        <taxon>Bacillota</taxon>
        <taxon>Clostridia</taxon>
        <taxon>Eubacteriales</taxon>
        <taxon>Oscillospiraceae</taxon>
        <taxon>Oscillospiraceae incertae sedis</taxon>
        <taxon>Candidatus Avoscillospira</taxon>
    </lineage>
</organism>
<reference evidence="2" key="2">
    <citation type="journal article" date="2021" name="PeerJ">
        <title>Extensive microbial diversity within the chicken gut microbiome revealed by metagenomics and culture.</title>
        <authorList>
            <person name="Gilroy R."/>
            <person name="Ravi A."/>
            <person name="Getino M."/>
            <person name="Pursley I."/>
            <person name="Horton D.L."/>
            <person name="Alikhan N.F."/>
            <person name="Baker D."/>
            <person name="Gharbi K."/>
            <person name="Hall N."/>
            <person name="Watson M."/>
            <person name="Adriaenssens E.M."/>
            <person name="Foster-Nyarko E."/>
            <person name="Jarju S."/>
            <person name="Secka A."/>
            <person name="Antonio M."/>
            <person name="Oren A."/>
            <person name="Chaudhuri R.R."/>
            <person name="La Ragione R."/>
            <person name="Hildebrand F."/>
            <person name="Pallen M.J."/>
        </authorList>
    </citation>
    <scope>NUCLEOTIDE SEQUENCE</scope>
    <source>
        <strain evidence="2">ChiSjej2B20-13462</strain>
    </source>
</reference>
<feature type="transmembrane region" description="Helical" evidence="1">
    <location>
        <begin position="6"/>
        <end position="29"/>
    </location>
</feature>
<dbReference type="Proteomes" id="UP000886874">
    <property type="component" value="Unassembled WGS sequence"/>
</dbReference>
<feature type="non-terminal residue" evidence="2">
    <location>
        <position position="1"/>
    </location>
</feature>
<feature type="transmembrane region" description="Helical" evidence="1">
    <location>
        <begin position="64"/>
        <end position="83"/>
    </location>
</feature>
<name>A0A9D0Z7K6_9FIRM</name>
<comment type="caution">
    <text evidence="2">The sequence shown here is derived from an EMBL/GenBank/DDBJ whole genome shotgun (WGS) entry which is preliminary data.</text>
</comment>
<keyword evidence="1" id="KW-1133">Transmembrane helix</keyword>
<protein>
    <submittedName>
        <fullName evidence="2">Uncharacterized protein</fullName>
    </submittedName>
</protein>
<proteinExistence type="predicted"/>